<organism evidence="4">
    <name type="scientific">Drosophila sechellia</name>
    <name type="common">Fruit fly</name>
    <dbReference type="NCBI Taxonomy" id="7238"/>
    <lineage>
        <taxon>Eukaryota</taxon>
        <taxon>Metazoa</taxon>
        <taxon>Ecdysozoa</taxon>
        <taxon>Arthropoda</taxon>
        <taxon>Hexapoda</taxon>
        <taxon>Insecta</taxon>
        <taxon>Pterygota</taxon>
        <taxon>Neoptera</taxon>
        <taxon>Endopterygota</taxon>
        <taxon>Diptera</taxon>
        <taxon>Brachycera</taxon>
        <taxon>Muscomorpha</taxon>
        <taxon>Ephydroidea</taxon>
        <taxon>Drosophilidae</taxon>
        <taxon>Drosophila</taxon>
        <taxon>Sophophora</taxon>
    </lineage>
</organism>
<dbReference type="PhylomeDB" id="B4HYY4"/>
<accession>B4HYY4</accession>
<dbReference type="EMBL" id="CH480818">
    <property type="protein sequence ID" value="EDW52264.1"/>
    <property type="molecule type" value="Genomic_DNA"/>
</dbReference>
<proteinExistence type="predicted"/>
<name>B4HYY4_DROSE</name>
<dbReference type="OMA" id="QQHKKKY"/>
<evidence type="ECO:0000313" key="3">
    <source>
        <dbReference type="EMBL" id="EDW52264.1"/>
    </source>
</evidence>
<dbReference type="Proteomes" id="UP000001292">
    <property type="component" value="Unassembled WGS sequence"/>
</dbReference>
<evidence type="ECO:0000256" key="1">
    <source>
        <dbReference type="SAM" id="Coils"/>
    </source>
</evidence>
<sequence length="263" mass="29960">MEKRATSTMQVLYAELAAAKSRSAELEEENILLRHRLNRASASHSTNAAINVEAKIMAFQLEEERDRLVETLQKHKKKYNKLHDAYLEKVKRCRALEEMFKRQKTLTGLVMKSSLDQRNAEQRMALEKRQSAQSDVNELNELKAKVEKLQRALDESYDIIDEMDFELESVELLEMQNQTLRDELAAFKANSEAGATSLPASLPNDDDPPPKYEEDYPGQHHKAMQARRCSSSSESDPKDDDADAETIERAALTHSVSLNNNSH</sequence>
<feature type="compositionally biased region" description="Basic and acidic residues" evidence="2">
    <location>
        <begin position="208"/>
        <end position="218"/>
    </location>
</feature>
<dbReference type="HOGENOM" id="CLU_953984_0_0_1"/>
<gene>
    <name evidence="3" type="primary">Dsec\GM17508</name>
    <name evidence="3" type="ORF">Dsec_GM17508</name>
</gene>
<feature type="coiled-coil region" evidence="1">
    <location>
        <begin position="9"/>
        <end position="85"/>
    </location>
</feature>
<feature type="region of interest" description="Disordered" evidence="2">
    <location>
        <begin position="195"/>
        <end position="246"/>
    </location>
</feature>
<dbReference type="AlphaFoldDB" id="B4HYY4"/>
<keyword evidence="4" id="KW-1185">Reference proteome</keyword>
<protein>
    <submittedName>
        <fullName evidence="3">GM17508</fullName>
    </submittedName>
</protein>
<dbReference type="SMR" id="B4HYY4"/>
<feature type="coiled-coil region" evidence="1">
    <location>
        <begin position="129"/>
        <end position="190"/>
    </location>
</feature>
<evidence type="ECO:0000313" key="4">
    <source>
        <dbReference type="Proteomes" id="UP000001292"/>
    </source>
</evidence>
<reference evidence="3 4" key="1">
    <citation type="journal article" date="2007" name="Nature">
        <title>Evolution of genes and genomes on the Drosophila phylogeny.</title>
        <authorList>
            <consortium name="Drosophila 12 Genomes Consortium"/>
            <person name="Clark A.G."/>
            <person name="Eisen M.B."/>
            <person name="Smith D.R."/>
            <person name="Bergman C.M."/>
            <person name="Oliver B."/>
            <person name="Markow T.A."/>
            <person name="Kaufman T.C."/>
            <person name="Kellis M."/>
            <person name="Gelbart W."/>
            <person name="Iyer V.N."/>
            <person name="Pollard D.A."/>
            <person name="Sackton T.B."/>
            <person name="Larracuente A.M."/>
            <person name="Singh N.D."/>
            <person name="Abad J.P."/>
            <person name="Abt D.N."/>
            <person name="Adryan B."/>
            <person name="Aguade M."/>
            <person name="Akashi H."/>
            <person name="Anderson W.W."/>
            <person name="Aquadro C.F."/>
            <person name="Ardell D.H."/>
            <person name="Arguello R."/>
            <person name="Artieri C.G."/>
            <person name="Barbash D.A."/>
            <person name="Barker D."/>
            <person name="Barsanti P."/>
            <person name="Batterham P."/>
            <person name="Batzoglou S."/>
            <person name="Begun D."/>
            <person name="Bhutkar A."/>
            <person name="Blanco E."/>
            <person name="Bosak S.A."/>
            <person name="Bradley R.K."/>
            <person name="Brand A.D."/>
            <person name="Brent M.R."/>
            <person name="Brooks A.N."/>
            <person name="Brown R.H."/>
            <person name="Butlin R.K."/>
            <person name="Caggese C."/>
            <person name="Calvi B.R."/>
            <person name="Bernardo de Carvalho A."/>
            <person name="Caspi A."/>
            <person name="Castrezana S."/>
            <person name="Celniker S.E."/>
            <person name="Chang J.L."/>
            <person name="Chapple C."/>
            <person name="Chatterji S."/>
            <person name="Chinwalla A."/>
            <person name="Civetta A."/>
            <person name="Clifton S.W."/>
            <person name="Comeron J.M."/>
            <person name="Costello J.C."/>
            <person name="Coyne J.A."/>
            <person name="Daub J."/>
            <person name="David R.G."/>
            <person name="Delcher A.L."/>
            <person name="Delehaunty K."/>
            <person name="Do C.B."/>
            <person name="Ebling H."/>
            <person name="Edwards K."/>
            <person name="Eickbush T."/>
            <person name="Evans J.D."/>
            <person name="Filipski A."/>
            <person name="Findeiss S."/>
            <person name="Freyhult E."/>
            <person name="Fulton L."/>
            <person name="Fulton R."/>
            <person name="Garcia A.C."/>
            <person name="Gardiner A."/>
            <person name="Garfield D.A."/>
            <person name="Garvin B.E."/>
            <person name="Gibson G."/>
            <person name="Gilbert D."/>
            <person name="Gnerre S."/>
            <person name="Godfrey J."/>
            <person name="Good R."/>
            <person name="Gotea V."/>
            <person name="Gravely B."/>
            <person name="Greenberg A.J."/>
            <person name="Griffiths-Jones S."/>
            <person name="Gross S."/>
            <person name="Guigo R."/>
            <person name="Gustafson E.A."/>
            <person name="Haerty W."/>
            <person name="Hahn M.W."/>
            <person name="Halligan D.L."/>
            <person name="Halpern A.L."/>
            <person name="Halter G.M."/>
            <person name="Han M.V."/>
            <person name="Heger A."/>
            <person name="Hillier L."/>
            <person name="Hinrichs A.S."/>
            <person name="Holmes I."/>
            <person name="Hoskins R.A."/>
            <person name="Hubisz M.J."/>
            <person name="Hultmark D."/>
            <person name="Huntley M.A."/>
            <person name="Jaffe D.B."/>
            <person name="Jagadeeshan S."/>
            <person name="Jeck W.R."/>
            <person name="Johnson J."/>
            <person name="Jones C.D."/>
            <person name="Jordan W.C."/>
            <person name="Karpen G.H."/>
            <person name="Kataoka E."/>
            <person name="Keightley P.D."/>
            <person name="Kheradpour P."/>
            <person name="Kirkness E.F."/>
            <person name="Koerich L.B."/>
            <person name="Kristiansen K."/>
            <person name="Kudrna D."/>
            <person name="Kulathinal R.J."/>
            <person name="Kumar S."/>
            <person name="Kwok R."/>
            <person name="Lander E."/>
            <person name="Langley C.H."/>
            <person name="Lapoint R."/>
            <person name="Lazzaro B.P."/>
            <person name="Lee S.J."/>
            <person name="Levesque L."/>
            <person name="Li R."/>
            <person name="Lin C.F."/>
            <person name="Lin M.F."/>
            <person name="Lindblad-Toh K."/>
            <person name="Llopart A."/>
            <person name="Long M."/>
            <person name="Low L."/>
            <person name="Lozovsky E."/>
            <person name="Lu J."/>
            <person name="Luo M."/>
            <person name="Machado C.A."/>
            <person name="Makalowski W."/>
            <person name="Marzo M."/>
            <person name="Matsuda M."/>
            <person name="Matzkin L."/>
            <person name="McAllister B."/>
            <person name="McBride C.S."/>
            <person name="McKernan B."/>
            <person name="McKernan K."/>
            <person name="Mendez-Lago M."/>
            <person name="Minx P."/>
            <person name="Mollenhauer M.U."/>
            <person name="Montooth K."/>
            <person name="Mount S.M."/>
            <person name="Mu X."/>
            <person name="Myers E."/>
            <person name="Negre B."/>
            <person name="Newfeld S."/>
            <person name="Nielsen R."/>
            <person name="Noor M.A."/>
            <person name="O'Grady P."/>
            <person name="Pachter L."/>
            <person name="Papaceit M."/>
            <person name="Parisi M.J."/>
            <person name="Parisi M."/>
            <person name="Parts L."/>
            <person name="Pedersen J.S."/>
            <person name="Pesole G."/>
            <person name="Phillippy A.M."/>
            <person name="Ponting C.P."/>
            <person name="Pop M."/>
            <person name="Porcelli D."/>
            <person name="Powell J.R."/>
            <person name="Prohaska S."/>
            <person name="Pruitt K."/>
            <person name="Puig M."/>
            <person name="Quesneville H."/>
            <person name="Ram K.R."/>
            <person name="Rand D."/>
            <person name="Rasmussen M.D."/>
            <person name="Reed L.K."/>
            <person name="Reenan R."/>
            <person name="Reily A."/>
            <person name="Remington K.A."/>
            <person name="Rieger T.T."/>
            <person name="Ritchie M.G."/>
            <person name="Robin C."/>
            <person name="Rogers Y.H."/>
            <person name="Rohde C."/>
            <person name="Rozas J."/>
            <person name="Rubenfield M.J."/>
            <person name="Ruiz A."/>
            <person name="Russo S."/>
            <person name="Salzberg S.L."/>
            <person name="Sanchez-Gracia A."/>
            <person name="Saranga D.J."/>
            <person name="Sato H."/>
            <person name="Schaeffer S.W."/>
            <person name="Schatz M.C."/>
            <person name="Schlenke T."/>
            <person name="Schwartz R."/>
            <person name="Segarra C."/>
            <person name="Singh R.S."/>
            <person name="Sirot L."/>
            <person name="Sirota M."/>
            <person name="Sisneros N.B."/>
            <person name="Smith C.D."/>
            <person name="Smith T.F."/>
            <person name="Spieth J."/>
            <person name="Stage D.E."/>
            <person name="Stark A."/>
            <person name="Stephan W."/>
            <person name="Strausberg R.L."/>
            <person name="Strempel S."/>
            <person name="Sturgill D."/>
            <person name="Sutton G."/>
            <person name="Sutton G.G."/>
            <person name="Tao W."/>
            <person name="Teichmann S."/>
            <person name="Tobari Y.N."/>
            <person name="Tomimura Y."/>
            <person name="Tsolas J.M."/>
            <person name="Valente V.L."/>
            <person name="Venter E."/>
            <person name="Venter J.C."/>
            <person name="Vicario S."/>
            <person name="Vieira F.G."/>
            <person name="Vilella A.J."/>
            <person name="Villasante A."/>
            <person name="Walenz B."/>
            <person name="Wang J."/>
            <person name="Wasserman M."/>
            <person name="Watts T."/>
            <person name="Wilson D."/>
            <person name="Wilson R.K."/>
            <person name="Wing R.A."/>
            <person name="Wolfner M.F."/>
            <person name="Wong A."/>
            <person name="Wong G.K."/>
            <person name="Wu C.I."/>
            <person name="Wu G."/>
            <person name="Yamamoto D."/>
            <person name="Yang H.P."/>
            <person name="Yang S.P."/>
            <person name="Yorke J.A."/>
            <person name="Yoshida K."/>
            <person name="Zdobnov E."/>
            <person name="Zhang P."/>
            <person name="Zhang Y."/>
            <person name="Zimin A.V."/>
            <person name="Baldwin J."/>
            <person name="Abdouelleil A."/>
            <person name="Abdulkadir J."/>
            <person name="Abebe A."/>
            <person name="Abera B."/>
            <person name="Abreu J."/>
            <person name="Acer S.C."/>
            <person name="Aftuck L."/>
            <person name="Alexander A."/>
            <person name="An P."/>
            <person name="Anderson E."/>
            <person name="Anderson S."/>
            <person name="Arachi H."/>
            <person name="Azer M."/>
            <person name="Bachantsang P."/>
            <person name="Barry A."/>
            <person name="Bayul T."/>
            <person name="Berlin A."/>
            <person name="Bessette D."/>
            <person name="Bloom T."/>
            <person name="Blye J."/>
            <person name="Boguslavskiy L."/>
            <person name="Bonnet C."/>
            <person name="Boukhgalter B."/>
            <person name="Bourzgui I."/>
            <person name="Brown A."/>
            <person name="Cahill P."/>
            <person name="Channer S."/>
            <person name="Cheshatsang Y."/>
            <person name="Chuda L."/>
            <person name="Citroen M."/>
            <person name="Collymore A."/>
            <person name="Cooke P."/>
            <person name="Costello M."/>
            <person name="D'Aco K."/>
            <person name="Daza R."/>
            <person name="De Haan G."/>
            <person name="DeGray S."/>
            <person name="DeMaso C."/>
            <person name="Dhargay N."/>
            <person name="Dooley K."/>
            <person name="Dooley E."/>
            <person name="Doricent M."/>
            <person name="Dorje P."/>
            <person name="Dorjee K."/>
            <person name="Dupes A."/>
            <person name="Elong R."/>
            <person name="Falk J."/>
            <person name="Farina A."/>
            <person name="Faro S."/>
            <person name="Ferguson D."/>
            <person name="Fisher S."/>
            <person name="Foley C.D."/>
            <person name="Franke A."/>
            <person name="Friedrich D."/>
            <person name="Gadbois L."/>
            <person name="Gearin G."/>
            <person name="Gearin C.R."/>
            <person name="Giannoukos G."/>
            <person name="Goode T."/>
            <person name="Graham J."/>
            <person name="Grandbois E."/>
            <person name="Grewal S."/>
            <person name="Gyaltsen K."/>
            <person name="Hafez N."/>
            <person name="Hagos B."/>
            <person name="Hall J."/>
            <person name="Henson C."/>
            <person name="Hollinger A."/>
            <person name="Honan T."/>
            <person name="Huard M.D."/>
            <person name="Hughes L."/>
            <person name="Hurhula B."/>
            <person name="Husby M.E."/>
            <person name="Kamat A."/>
            <person name="Kanga B."/>
            <person name="Kashin S."/>
            <person name="Khazanovich D."/>
            <person name="Kisner P."/>
            <person name="Lance K."/>
            <person name="Lara M."/>
            <person name="Lee W."/>
            <person name="Lennon N."/>
            <person name="Letendre F."/>
            <person name="LeVine R."/>
            <person name="Lipovsky A."/>
            <person name="Liu X."/>
            <person name="Liu J."/>
            <person name="Liu S."/>
            <person name="Lokyitsang T."/>
            <person name="Lokyitsang Y."/>
            <person name="Lubonja R."/>
            <person name="Lui A."/>
            <person name="MacDonald P."/>
            <person name="Magnisalis V."/>
            <person name="Maru K."/>
            <person name="Matthews C."/>
            <person name="McCusker W."/>
            <person name="McDonough S."/>
            <person name="Mehta T."/>
            <person name="Meldrim J."/>
            <person name="Meneus L."/>
            <person name="Mihai O."/>
            <person name="Mihalev A."/>
            <person name="Mihova T."/>
            <person name="Mittelman R."/>
            <person name="Mlenga V."/>
            <person name="Montmayeur A."/>
            <person name="Mulrain L."/>
            <person name="Navidi A."/>
            <person name="Naylor J."/>
            <person name="Negash T."/>
            <person name="Nguyen T."/>
            <person name="Nguyen N."/>
            <person name="Nicol R."/>
            <person name="Norbu C."/>
            <person name="Norbu N."/>
            <person name="Novod N."/>
            <person name="O'Neill B."/>
            <person name="Osman S."/>
            <person name="Markiewicz E."/>
            <person name="Oyono O.L."/>
            <person name="Patti C."/>
            <person name="Phunkhang P."/>
            <person name="Pierre F."/>
            <person name="Priest M."/>
            <person name="Raghuraman S."/>
            <person name="Rege F."/>
            <person name="Reyes R."/>
            <person name="Rise C."/>
            <person name="Rogov P."/>
            <person name="Ross K."/>
            <person name="Ryan E."/>
            <person name="Settipalli S."/>
            <person name="Shea T."/>
            <person name="Sherpa N."/>
            <person name="Shi L."/>
            <person name="Shih D."/>
            <person name="Sparrow T."/>
            <person name="Spaulding J."/>
            <person name="Stalker J."/>
            <person name="Stange-Thomann N."/>
            <person name="Stavropoulos S."/>
            <person name="Stone C."/>
            <person name="Strader C."/>
            <person name="Tesfaye S."/>
            <person name="Thomson T."/>
            <person name="Thoulutsang Y."/>
            <person name="Thoulutsang D."/>
            <person name="Topham K."/>
            <person name="Topping I."/>
            <person name="Tsamla T."/>
            <person name="Vassiliev H."/>
            <person name="Vo A."/>
            <person name="Wangchuk T."/>
            <person name="Wangdi T."/>
            <person name="Weiand M."/>
            <person name="Wilkinson J."/>
            <person name="Wilson A."/>
            <person name="Yadav S."/>
            <person name="Young G."/>
            <person name="Yu Q."/>
            <person name="Zembek L."/>
            <person name="Zhong D."/>
            <person name="Zimmer A."/>
            <person name="Zwirko Z."/>
            <person name="Jaffe D.B."/>
            <person name="Alvarez P."/>
            <person name="Brockman W."/>
            <person name="Butler J."/>
            <person name="Chin C."/>
            <person name="Gnerre S."/>
            <person name="Grabherr M."/>
            <person name="Kleber M."/>
            <person name="Mauceli E."/>
            <person name="MacCallum I."/>
        </authorList>
    </citation>
    <scope>NUCLEOTIDE SEQUENCE [LARGE SCALE GENOMIC DNA]</scope>
    <source>
        <strain evidence="4">Rob3c / Tucson 14021-0248.25</strain>
    </source>
</reference>
<evidence type="ECO:0000256" key="2">
    <source>
        <dbReference type="SAM" id="MobiDB-lite"/>
    </source>
</evidence>
<keyword evidence="1" id="KW-0175">Coiled coil</keyword>